<keyword evidence="5 7" id="KW-1133">Transmembrane helix</keyword>
<dbReference type="InterPro" id="IPR003439">
    <property type="entry name" value="ABC_transporter-like_ATP-bd"/>
</dbReference>
<feature type="transmembrane region" description="Helical" evidence="7">
    <location>
        <begin position="252"/>
        <end position="277"/>
    </location>
</feature>
<protein>
    <submittedName>
        <fullName evidence="10">ATP-binding cassette, subfamily B, MsbA</fullName>
    </submittedName>
</protein>
<comment type="subcellular location">
    <subcellularLocation>
        <location evidence="1">Cell membrane</location>
        <topology evidence="1">Multi-pass membrane protein</topology>
    </subcellularLocation>
</comment>
<evidence type="ECO:0000256" key="7">
    <source>
        <dbReference type="SAM" id="Phobius"/>
    </source>
</evidence>
<accession>A0A662ZH02</accession>
<organism evidence="10 11">
    <name type="scientific">Ruminobacter amylophilus</name>
    <dbReference type="NCBI Taxonomy" id="867"/>
    <lineage>
        <taxon>Bacteria</taxon>
        <taxon>Pseudomonadati</taxon>
        <taxon>Pseudomonadota</taxon>
        <taxon>Gammaproteobacteria</taxon>
        <taxon>Aeromonadales</taxon>
        <taxon>Succinivibrionaceae</taxon>
        <taxon>Ruminobacter</taxon>
    </lineage>
</organism>
<dbReference type="RefSeq" id="WP_093140726.1">
    <property type="nucleotide sequence ID" value="NZ_FOXF01000006.1"/>
</dbReference>
<feature type="transmembrane region" description="Helical" evidence="7">
    <location>
        <begin position="145"/>
        <end position="163"/>
    </location>
</feature>
<dbReference type="InterPro" id="IPR036640">
    <property type="entry name" value="ABC1_TM_sf"/>
</dbReference>
<keyword evidence="3" id="KW-0547">Nucleotide-binding</keyword>
<dbReference type="Pfam" id="PF00664">
    <property type="entry name" value="ABC_membrane"/>
    <property type="match status" value="1"/>
</dbReference>
<reference evidence="10 11" key="1">
    <citation type="submission" date="2016-10" db="EMBL/GenBank/DDBJ databases">
        <authorList>
            <person name="Varghese N."/>
            <person name="Submissions S."/>
        </authorList>
    </citation>
    <scope>NUCLEOTIDE SEQUENCE [LARGE SCALE GENOMIC DNA]</scope>
    <source>
        <strain evidence="10 11">DSM 1361</strain>
    </source>
</reference>
<dbReference type="Gene3D" id="3.40.50.300">
    <property type="entry name" value="P-loop containing nucleotide triphosphate hydrolases"/>
    <property type="match status" value="1"/>
</dbReference>
<dbReference type="InterPro" id="IPR017871">
    <property type="entry name" value="ABC_transporter-like_CS"/>
</dbReference>
<dbReference type="GO" id="GO:0005524">
    <property type="term" value="F:ATP binding"/>
    <property type="evidence" value="ECO:0007669"/>
    <property type="project" value="UniProtKB-KW"/>
</dbReference>
<evidence type="ECO:0000313" key="10">
    <source>
        <dbReference type="EMBL" id="SFP15181.1"/>
    </source>
</evidence>
<evidence type="ECO:0000256" key="3">
    <source>
        <dbReference type="ARBA" id="ARBA00022741"/>
    </source>
</evidence>
<dbReference type="SMART" id="SM00382">
    <property type="entry name" value="AAA"/>
    <property type="match status" value="1"/>
</dbReference>
<evidence type="ECO:0000256" key="4">
    <source>
        <dbReference type="ARBA" id="ARBA00022840"/>
    </source>
</evidence>
<feature type="transmembrane region" description="Helical" evidence="7">
    <location>
        <begin position="70"/>
        <end position="94"/>
    </location>
</feature>
<dbReference type="FunFam" id="3.40.50.300:FF:000218">
    <property type="entry name" value="Multidrug ABC transporter ATP-binding protein"/>
    <property type="match status" value="1"/>
</dbReference>
<evidence type="ECO:0000256" key="1">
    <source>
        <dbReference type="ARBA" id="ARBA00004651"/>
    </source>
</evidence>
<feature type="transmembrane region" description="Helical" evidence="7">
    <location>
        <begin position="25"/>
        <end position="50"/>
    </location>
</feature>
<evidence type="ECO:0000256" key="2">
    <source>
        <dbReference type="ARBA" id="ARBA00022692"/>
    </source>
</evidence>
<gene>
    <name evidence="10" type="ORF">SAMN02910344_00571</name>
</gene>
<feature type="transmembrane region" description="Helical" evidence="7">
    <location>
        <begin position="169"/>
        <end position="187"/>
    </location>
</feature>
<dbReference type="EMBL" id="FOXF01000006">
    <property type="protein sequence ID" value="SFP15181.1"/>
    <property type="molecule type" value="Genomic_DNA"/>
</dbReference>
<feature type="domain" description="ABC transmembrane type-1" evidence="9">
    <location>
        <begin position="30"/>
        <end position="312"/>
    </location>
</feature>
<dbReference type="PROSITE" id="PS50893">
    <property type="entry name" value="ABC_TRANSPORTER_2"/>
    <property type="match status" value="1"/>
</dbReference>
<evidence type="ECO:0000313" key="11">
    <source>
        <dbReference type="Proteomes" id="UP000243745"/>
    </source>
</evidence>
<dbReference type="GO" id="GO:0005886">
    <property type="term" value="C:plasma membrane"/>
    <property type="evidence" value="ECO:0007669"/>
    <property type="project" value="UniProtKB-SubCell"/>
</dbReference>
<dbReference type="PANTHER" id="PTHR43394:SF1">
    <property type="entry name" value="ATP-BINDING CASSETTE SUB-FAMILY B MEMBER 10, MITOCHONDRIAL"/>
    <property type="match status" value="1"/>
</dbReference>
<dbReference type="InterPro" id="IPR039421">
    <property type="entry name" value="Type_1_exporter"/>
</dbReference>
<evidence type="ECO:0000259" key="9">
    <source>
        <dbReference type="PROSITE" id="PS50929"/>
    </source>
</evidence>
<dbReference type="GO" id="GO:0015421">
    <property type="term" value="F:ABC-type oligopeptide transporter activity"/>
    <property type="evidence" value="ECO:0007669"/>
    <property type="project" value="TreeGrafter"/>
</dbReference>
<dbReference type="OrthoDB" id="9806127at2"/>
<dbReference type="PROSITE" id="PS50929">
    <property type="entry name" value="ABC_TM1F"/>
    <property type="match status" value="1"/>
</dbReference>
<dbReference type="SUPFAM" id="SSF52540">
    <property type="entry name" value="P-loop containing nucleoside triphosphate hydrolases"/>
    <property type="match status" value="1"/>
</dbReference>
<sequence>MAKETLENVSLIDTYKKIYPYIKPYIAVALLGIALTVPVGALDAVIAYFLKPFMDEVLVNKEENFTSYVPFIIIAFTLVQGIFIYLSAIVNGYVGNKITLNLRRDLYNKLIYMDSAYFKDNNSGNIIYRYYNDAEMASSGLINNLKLGLTRFFSSVSLIGVLLYNSWQLSIIAVGVLVVLFLPLRIVRKTIKKIMNKTYTESASLLSLYNETSSGENVIKCYNLQKRMKDNFETGASQLFSLAMRLIRNTNWLSPTMHLVAACGVAIVIAFGGKLIINKTITSGEFVSFIASLIMLYTPLKAIGNNFIELQKSAIALARIYEIFSYKPVEEVENAMNKPELKGISESVEFRNVSFSYNSSRKVLNNVSLKVGKSQTVAFVGNSGGGKSTICSLIPRLYEWQEGDILIDGVSTRNYDINSLRENISYVFQDNFLFDDTIRNNIIMGKSNATEEEIRQAVKNACLEDFIANLPEGLDTRIGERGTLLSGGQKQRIAIARAFIKNAPIVILDEATSALDNKSEKVVQEALDNLMKDRTVFVIAHRLTTIQNADQIIVVNEGNIVEKGTHDELLALNGFYSGLYNTKLRTAENEENGK</sequence>
<dbReference type="AlphaFoldDB" id="A0A662ZH02"/>
<dbReference type="Pfam" id="PF00005">
    <property type="entry name" value="ABC_tran"/>
    <property type="match status" value="1"/>
</dbReference>
<proteinExistence type="predicted"/>
<keyword evidence="6 7" id="KW-0472">Membrane</keyword>
<evidence type="ECO:0000256" key="6">
    <source>
        <dbReference type="ARBA" id="ARBA00023136"/>
    </source>
</evidence>
<dbReference type="InterPro" id="IPR027417">
    <property type="entry name" value="P-loop_NTPase"/>
</dbReference>
<dbReference type="Gene3D" id="1.20.1560.10">
    <property type="entry name" value="ABC transporter type 1, transmembrane domain"/>
    <property type="match status" value="1"/>
</dbReference>
<keyword evidence="2 7" id="KW-0812">Transmembrane</keyword>
<dbReference type="PROSITE" id="PS00211">
    <property type="entry name" value="ABC_TRANSPORTER_1"/>
    <property type="match status" value="1"/>
</dbReference>
<dbReference type="CDD" id="cd18552">
    <property type="entry name" value="ABC_6TM_MsbA_like"/>
    <property type="match status" value="1"/>
</dbReference>
<feature type="domain" description="ABC transporter" evidence="8">
    <location>
        <begin position="348"/>
        <end position="582"/>
    </location>
</feature>
<dbReference type="Proteomes" id="UP000243745">
    <property type="component" value="Unassembled WGS sequence"/>
</dbReference>
<dbReference type="GO" id="GO:0016887">
    <property type="term" value="F:ATP hydrolysis activity"/>
    <property type="evidence" value="ECO:0007669"/>
    <property type="project" value="InterPro"/>
</dbReference>
<dbReference type="InterPro" id="IPR011527">
    <property type="entry name" value="ABC1_TM_dom"/>
</dbReference>
<evidence type="ECO:0000259" key="8">
    <source>
        <dbReference type="PROSITE" id="PS50893"/>
    </source>
</evidence>
<name>A0A662ZH02_9GAMM</name>
<dbReference type="InterPro" id="IPR003593">
    <property type="entry name" value="AAA+_ATPase"/>
</dbReference>
<dbReference type="PANTHER" id="PTHR43394">
    <property type="entry name" value="ATP-DEPENDENT PERMEASE MDL1, MITOCHONDRIAL"/>
    <property type="match status" value="1"/>
</dbReference>
<dbReference type="SUPFAM" id="SSF90123">
    <property type="entry name" value="ABC transporter transmembrane region"/>
    <property type="match status" value="1"/>
</dbReference>
<evidence type="ECO:0000256" key="5">
    <source>
        <dbReference type="ARBA" id="ARBA00022989"/>
    </source>
</evidence>
<keyword evidence="4 10" id="KW-0067">ATP-binding</keyword>
<keyword evidence="11" id="KW-1185">Reference proteome</keyword>